<reference evidence="2 3" key="1">
    <citation type="journal article" date="2018" name="Front. Microbiol.">
        <title>Hydrolytic Capabilities as a Key to Environmental Success: Chitinolytic and Cellulolytic Acidobacteria From Acidic Sub-arctic Soils and Boreal Peatlands.</title>
        <authorList>
            <person name="Belova S.E."/>
            <person name="Ravin N.V."/>
            <person name="Pankratov T.A."/>
            <person name="Rakitin A.L."/>
            <person name="Ivanova A.A."/>
            <person name="Beletsky A.V."/>
            <person name="Mardanov A.V."/>
            <person name="Sinninghe Damste J.S."/>
            <person name="Dedysh S.N."/>
        </authorList>
    </citation>
    <scope>NUCLEOTIDE SEQUENCE [LARGE SCALE GENOMIC DNA]</scope>
    <source>
        <strain evidence="2 3">SBC82</strain>
    </source>
</reference>
<feature type="region of interest" description="Disordered" evidence="1">
    <location>
        <begin position="297"/>
        <end position="329"/>
    </location>
</feature>
<evidence type="ECO:0000256" key="1">
    <source>
        <dbReference type="SAM" id="MobiDB-lite"/>
    </source>
</evidence>
<sequence length="329" mass="36459">MVQSQQVLYEQCQRRIGFLFLVLVKLKESTKRGLRKEASLIEELGELCRQQRGRVDVLPVDDDLTFIRYRKPRDLKTDLSTPIGSVFVRKVVDIVGVHALQRRHGTREGKFNRGEQARLPSAIWAVDQDHGGVQRDRDRSADTTKVFYGKRLQPKTHTVSVGSPLTVLKGSASSRWRTSRAASSLMRAEASNCSAIGSRSGWPSRSIWLIAMPASFGSGRVSGSNTESQSLRFAVSLAVPTGRTLLTRNIPSIVALEGRRPTTTVVKGRRDRNRSNTRARPSIFCSIRSSFSTVPSTTTMRSWDSPVPTKRAGNVNSIPPMVTGTGIRL</sequence>
<accession>A0A2Z5G4G2</accession>
<proteinExistence type="predicted"/>
<dbReference type="AlphaFoldDB" id="A0A2Z5G4G2"/>
<dbReference type="KEGG" id="abas:ACPOL_4691"/>
<evidence type="ECO:0000313" key="3">
    <source>
        <dbReference type="Proteomes" id="UP000253606"/>
    </source>
</evidence>
<evidence type="ECO:0000313" key="2">
    <source>
        <dbReference type="EMBL" id="AXC13961.1"/>
    </source>
</evidence>
<protein>
    <submittedName>
        <fullName evidence="2">Uncharacterized protein</fullName>
    </submittedName>
</protein>
<keyword evidence="3" id="KW-1185">Reference proteome</keyword>
<organism evidence="2 3">
    <name type="scientific">Acidisarcina polymorpha</name>
    <dbReference type="NCBI Taxonomy" id="2211140"/>
    <lineage>
        <taxon>Bacteria</taxon>
        <taxon>Pseudomonadati</taxon>
        <taxon>Acidobacteriota</taxon>
        <taxon>Terriglobia</taxon>
        <taxon>Terriglobales</taxon>
        <taxon>Acidobacteriaceae</taxon>
        <taxon>Acidisarcina</taxon>
    </lineage>
</organism>
<dbReference type="EMBL" id="CP030840">
    <property type="protein sequence ID" value="AXC13961.1"/>
    <property type="molecule type" value="Genomic_DNA"/>
</dbReference>
<name>A0A2Z5G4G2_9BACT</name>
<dbReference type="Proteomes" id="UP000253606">
    <property type="component" value="Chromosome"/>
</dbReference>
<gene>
    <name evidence="2" type="ORF">ACPOL_4691</name>
</gene>